<evidence type="ECO:0000256" key="9">
    <source>
        <dbReference type="RuleBase" id="RU000688"/>
    </source>
</evidence>
<sequence length="278" mass="30738">MMNHNLILFIYILTFLIGLPANVLSLCAFSIKIHTKVTPTDILLLNLTVSDLLFLLFLPLKMHEAASAMRWELPYFLCSLTSFFFFSTIYTSSLLLMAVSVDRYLAVAFPIRYKLLKKPIYAGVGSAAIWIFSSAHCSIVFFTEYLDAGGNSSMDTSICYENFTQSQLDILLPVRLEFFIVIFLAPLLISVFSYLSCIRILCTRSHICAKKRQKAIGMALGTLLVFVVCFLPYNLSHLVGYVQGQSPGGGTTPFCSAPSTPALTPSSSTSLHPPSKPP</sequence>
<gene>
    <name evidence="13" type="ORF">AAFF_G00329080</name>
</gene>
<dbReference type="Proteomes" id="UP001221898">
    <property type="component" value="Unassembled WGS sequence"/>
</dbReference>
<keyword evidence="3 9" id="KW-0812">Transmembrane</keyword>
<evidence type="ECO:0000256" key="11">
    <source>
        <dbReference type="SAM" id="Phobius"/>
    </source>
</evidence>
<evidence type="ECO:0000313" key="14">
    <source>
        <dbReference type="Proteomes" id="UP001221898"/>
    </source>
</evidence>
<dbReference type="SUPFAM" id="SSF81321">
    <property type="entry name" value="Family A G protein-coupled receptor-like"/>
    <property type="match status" value="1"/>
</dbReference>
<evidence type="ECO:0000313" key="13">
    <source>
        <dbReference type="EMBL" id="KAJ8404987.1"/>
    </source>
</evidence>
<evidence type="ECO:0000256" key="1">
    <source>
        <dbReference type="ARBA" id="ARBA00004651"/>
    </source>
</evidence>
<dbReference type="PROSITE" id="PS50262">
    <property type="entry name" value="G_PROTEIN_RECEP_F1_2"/>
    <property type="match status" value="1"/>
</dbReference>
<evidence type="ECO:0000256" key="5">
    <source>
        <dbReference type="ARBA" id="ARBA00023040"/>
    </source>
</evidence>
<comment type="caution">
    <text evidence="13">The sequence shown here is derived from an EMBL/GenBank/DDBJ whole genome shotgun (WGS) entry which is preliminary data.</text>
</comment>
<feature type="transmembrane region" description="Helical" evidence="11">
    <location>
        <begin position="6"/>
        <end position="31"/>
    </location>
</feature>
<feature type="compositionally biased region" description="Low complexity" evidence="10">
    <location>
        <begin position="256"/>
        <end position="278"/>
    </location>
</feature>
<feature type="transmembrane region" description="Helical" evidence="11">
    <location>
        <begin position="120"/>
        <end position="142"/>
    </location>
</feature>
<reference evidence="13" key="1">
    <citation type="journal article" date="2023" name="Science">
        <title>Genome structures resolve the early diversification of teleost fishes.</title>
        <authorList>
            <person name="Parey E."/>
            <person name="Louis A."/>
            <person name="Montfort J."/>
            <person name="Bouchez O."/>
            <person name="Roques C."/>
            <person name="Iampietro C."/>
            <person name="Lluch J."/>
            <person name="Castinel A."/>
            <person name="Donnadieu C."/>
            <person name="Desvignes T."/>
            <person name="Floi Bucao C."/>
            <person name="Jouanno E."/>
            <person name="Wen M."/>
            <person name="Mejri S."/>
            <person name="Dirks R."/>
            <person name="Jansen H."/>
            <person name="Henkel C."/>
            <person name="Chen W.J."/>
            <person name="Zahm M."/>
            <person name="Cabau C."/>
            <person name="Klopp C."/>
            <person name="Thompson A.W."/>
            <person name="Robinson-Rechavi M."/>
            <person name="Braasch I."/>
            <person name="Lecointre G."/>
            <person name="Bobe J."/>
            <person name="Postlethwait J.H."/>
            <person name="Berthelot C."/>
            <person name="Roest Crollius H."/>
            <person name="Guiguen Y."/>
        </authorList>
    </citation>
    <scope>NUCLEOTIDE SEQUENCE</scope>
    <source>
        <strain evidence="13">NC1722</strain>
    </source>
</reference>
<accession>A0AAD7SLQ2</accession>
<dbReference type="PANTHER" id="PTHR45822">
    <property type="entry name" value="FREE FATTY ACID RECEPTOR 2-RELATED"/>
    <property type="match status" value="1"/>
</dbReference>
<evidence type="ECO:0000256" key="4">
    <source>
        <dbReference type="ARBA" id="ARBA00022989"/>
    </source>
</evidence>
<evidence type="ECO:0000256" key="8">
    <source>
        <dbReference type="ARBA" id="ARBA00023224"/>
    </source>
</evidence>
<dbReference type="CDD" id="cd15170">
    <property type="entry name" value="7tmA_FFAR2_FFAR3"/>
    <property type="match status" value="1"/>
</dbReference>
<dbReference type="GO" id="GO:0005886">
    <property type="term" value="C:plasma membrane"/>
    <property type="evidence" value="ECO:0007669"/>
    <property type="project" value="UniProtKB-SubCell"/>
</dbReference>
<comment type="subcellular location">
    <subcellularLocation>
        <location evidence="1">Cell membrane</location>
        <topology evidence="1">Multi-pass membrane protein</topology>
    </subcellularLocation>
</comment>
<dbReference type="PANTHER" id="PTHR45822:SF7">
    <property type="entry name" value="FREE FATTY ACID RECEPTOR 3-LIKE"/>
    <property type="match status" value="1"/>
</dbReference>
<keyword evidence="2" id="KW-1003">Cell membrane</keyword>
<evidence type="ECO:0000256" key="10">
    <source>
        <dbReference type="SAM" id="MobiDB-lite"/>
    </source>
</evidence>
<dbReference type="GO" id="GO:0004930">
    <property type="term" value="F:G protein-coupled receptor activity"/>
    <property type="evidence" value="ECO:0007669"/>
    <property type="project" value="UniProtKB-KW"/>
</dbReference>
<feature type="region of interest" description="Disordered" evidence="10">
    <location>
        <begin position="255"/>
        <end position="278"/>
    </location>
</feature>
<dbReference type="AlphaFoldDB" id="A0AAD7SLQ2"/>
<evidence type="ECO:0000256" key="2">
    <source>
        <dbReference type="ARBA" id="ARBA00022475"/>
    </source>
</evidence>
<evidence type="ECO:0000256" key="6">
    <source>
        <dbReference type="ARBA" id="ARBA00023136"/>
    </source>
</evidence>
<keyword evidence="6 11" id="KW-0472">Membrane</keyword>
<feature type="transmembrane region" description="Helical" evidence="11">
    <location>
        <begin position="214"/>
        <end position="233"/>
    </location>
</feature>
<dbReference type="PROSITE" id="PS00237">
    <property type="entry name" value="G_PROTEIN_RECEP_F1_1"/>
    <property type="match status" value="1"/>
</dbReference>
<feature type="domain" description="G-protein coupled receptors family 1 profile" evidence="12">
    <location>
        <begin position="21"/>
        <end position="239"/>
    </location>
</feature>
<organism evidence="13 14">
    <name type="scientific">Aldrovandia affinis</name>
    <dbReference type="NCBI Taxonomy" id="143900"/>
    <lineage>
        <taxon>Eukaryota</taxon>
        <taxon>Metazoa</taxon>
        <taxon>Chordata</taxon>
        <taxon>Craniata</taxon>
        <taxon>Vertebrata</taxon>
        <taxon>Euteleostomi</taxon>
        <taxon>Actinopterygii</taxon>
        <taxon>Neopterygii</taxon>
        <taxon>Teleostei</taxon>
        <taxon>Notacanthiformes</taxon>
        <taxon>Halosauridae</taxon>
        <taxon>Aldrovandia</taxon>
    </lineage>
</organism>
<dbReference type="Gene3D" id="1.20.1070.10">
    <property type="entry name" value="Rhodopsin 7-helix transmembrane proteins"/>
    <property type="match status" value="1"/>
</dbReference>
<keyword evidence="5 9" id="KW-0297">G-protein coupled receptor</keyword>
<dbReference type="PRINTS" id="PR00237">
    <property type="entry name" value="GPCRRHODOPSN"/>
</dbReference>
<name>A0AAD7SLQ2_9TELE</name>
<evidence type="ECO:0000256" key="7">
    <source>
        <dbReference type="ARBA" id="ARBA00023170"/>
    </source>
</evidence>
<keyword evidence="7 9" id="KW-0675">Receptor</keyword>
<evidence type="ECO:0000259" key="12">
    <source>
        <dbReference type="PROSITE" id="PS50262"/>
    </source>
</evidence>
<feature type="transmembrane region" description="Helical" evidence="11">
    <location>
        <begin position="74"/>
        <end position="99"/>
    </location>
</feature>
<dbReference type="EMBL" id="JAINUG010000050">
    <property type="protein sequence ID" value="KAJ8404987.1"/>
    <property type="molecule type" value="Genomic_DNA"/>
</dbReference>
<feature type="transmembrane region" description="Helical" evidence="11">
    <location>
        <begin position="178"/>
        <end position="202"/>
    </location>
</feature>
<keyword evidence="4 11" id="KW-1133">Transmembrane helix</keyword>
<comment type="similarity">
    <text evidence="9">Belongs to the G-protein coupled receptor 1 family.</text>
</comment>
<dbReference type="PRINTS" id="PR01904">
    <property type="entry name" value="GPR40FAMILY"/>
</dbReference>
<protein>
    <recommendedName>
        <fullName evidence="12">G-protein coupled receptors family 1 profile domain-containing protein</fullName>
    </recommendedName>
</protein>
<keyword evidence="14" id="KW-1185">Reference proteome</keyword>
<keyword evidence="8 9" id="KW-0807">Transducer</keyword>
<dbReference type="InterPro" id="IPR017452">
    <property type="entry name" value="GPCR_Rhodpsn_7TM"/>
</dbReference>
<proteinExistence type="inferred from homology"/>
<feature type="transmembrane region" description="Helical" evidence="11">
    <location>
        <begin position="43"/>
        <end position="62"/>
    </location>
</feature>
<dbReference type="InterPro" id="IPR000276">
    <property type="entry name" value="GPCR_Rhodpsn"/>
</dbReference>
<dbReference type="Pfam" id="PF00001">
    <property type="entry name" value="7tm_1"/>
    <property type="match status" value="1"/>
</dbReference>
<dbReference type="GO" id="GO:0071398">
    <property type="term" value="P:cellular response to fatty acid"/>
    <property type="evidence" value="ECO:0007669"/>
    <property type="project" value="TreeGrafter"/>
</dbReference>
<evidence type="ECO:0000256" key="3">
    <source>
        <dbReference type="ARBA" id="ARBA00022692"/>
    </source>
</evidence>
<dbReference type="InterPro" id="IPR013312">
    <property type="entry name" value="GPR40-rel_orph"/>
</dbReference>